<evidence type="ECO:0000313" key="3">
    <source>
        <dbReference type="Proteomes" id="UP000807025"/>
    </source>
</evidence>
<feature type="compositionally biased region" description="Basic and acidic residues" evidence="1">
    <location>
        <begin position="665"/>
        <end position="676"/>
    </location>
</feature>
<gene>
    <name evidence="2" type="ORF">BDN71DRAFT_1508175</name>
</gene>
<feature type="region of interest" description="Disordered" evidence="1">
    <location>
        <begin position="717"/>
        <end position="937"/>
    </location>
</feature>
<dbReference type="OrthoDB" id="3270344at2759"/>
<feature type="compositionally biased region" description="Polar residues" evidence="1">
    <location>
        <begin position="892"/>
        <end position="910"/>
    </location>
</feature>
<feature type="compositionally biased region" description="Polar residues" evidence="1">
    <location>
        <begin position="547"/>
        <end position="558"/>
    </location>
</feature>
<feature type="compositionally biased region" description="Low complexity" evidence="1">
    <location>
        <begin position="99"/>
        <end position="124"/>
    </location>
</feature>
<proteinExistence type="predicted"/>
<sequence>MDGSGDDDAKWKRECLKLSVTRSPSSPPSPTPPPTTAMTNSATSTPPPRSPPTSPKTMTGSPTPNANSNGALKRKAEPVESDADAETEDEDQLHDIHQPRSSRPPSKSSSSPSSHPHSTSITRPNTVKKEDQIGRNEYQDGHIVCQGCKRQVPFRDDPAHGDGGFTVRLWENHLKTCTAMASMASPSAAHPQSNLLSNLRSSSRSRANSRSPTSTAMTRGEKERERDPRIERDRRTQKHEHNTDTNTPTDGREDTQASREQRDQRQSTRERLSRPCRASTIASAAMDAGAAAAVAGAGGDGGLGGLGGGSTHPSLASLSLPLPLPSMALHPNHAPPSLSHPSPHLSSQSAHPSTIHAPNTPHPINPPSSSAPAPAPKRRRAKRTEDERIAYLRADPYIAAFEPYRVLCASCDKWIRLRPNSTYCSIPWDAHRKSCLSKKGSTKHLQHLTANVPPQTGYPPRSASHVHLTSNSHTHTHTHSALNSPSSTSNNHSNNSGAKGRSPVNVNANGNENGSGGRADSQSSRTSRGVDSRRAVITPSGGRPDIPTNSIGTTDRPDTTTMNIERAVSRALAALPCALPTSAEQRNALFARDECARKWDAERVLCAGCDRWVDIVDPGTLLRQSQPQAQPSARFEPSRSGSVKKGGNTSGSAKGVVRDEDEDMDGKGDAEDMKEAEGEDGDAEGEDEKEDAEGEEEDPYERWIRHREACRAESDLYARQHLHPSHPSHPSTYPHPNGQRPASSHSHSSRPSTQQSGFSTFSAASASSAATTRPGSVSATATTSGRARARGLSMNCNETKYTTDGNANAAYSDDGERGGRDRERGISGSRSRSPNELGDNDDGREGDENGDGESPTSATASWGYAAHQPNAHGYAYNPHSSSHPSSHPNAHLNAQHSDPNYSSYHPNTSGPGHPAAPSHESRRRNAEQRASTLRSDALIGKVEPNRVFCKLCEKWVQLRQDSSYCAYPWLQHRGKCLARHQRRIEKEAAIASMRARRHSGRGAMDVGMGQEFDELVSDADGDADADGEVDGDGDVAASVMMGISATRGRQDGHGRDGEGEDDDLDLESEEGVEGSVDGRGDEQARRRKRRRMSNGLGIGVGASGVPRGNGKHVSGHPLGGHVQSRGAMYGNGNVNGNMNGGGPMIIDELDAEGEDDVDAEGEPYSEDQIVRTYSPQHHQLHVQQQHGNAHMQYQQQQRRPQYNRRQGGGQGGQGQGARMSVGRGGGGSGYARRGVQPVGLADLDSLPGRRNFIFLAIDHLFCTTYENSDDMTISSLLTYLNAAMPPDKHEDFDTSEVVKAVAAFKEKGKVIFEGDTLRLVD</sequence>
<feature type="compositionally biased region" description="Acidic residues" evidence="1">
    <location>
        <begin position="79"/>
        <end position="92"/>
    </location>
</feature>
<reference evidence="2" key="1">
    <citation type="submission" date="2020-11" db="EMBL/GenBank/DDBJ databases">
        <authorList>
            <consortium name="DOE Joint Genome Institute"/>
            <person name="Ahrendt S."/>
            <person name="Riley R."/>
            <person name="Andreopoulos W."/>
            <person name="Labutti K."/>
            <person name="Pangilinan J."/>
            <person name="Ruiz-Duenas F.J."/>
            <person name="Barrasa J.M."/>
            <person name="Sanchez-Garcia M."/>
            <person name="Camarero S."/>
            <person name="Miyauchi S."/>
            <person name="Serrano A."/>
            <person name="Linde D."/>
            <person name="Babiker R."/>
            <person name="Drula E."/>
            <person name="Ayuso-Fernandez I."/>
            <person name="Pacheco R."/>
            <person name="Padilla G."/>
            <person name="Ferreira P."/>
            <person name="Barriuso J."/>
            <person name="Kellner H."/>
            <person name="Castanera R."/>
            <person name="Alfaro M."/>
            <person name="Ramirez L."/>
            <person name="Pisabarro A.G."/>
            <person name="Kuo A."/>
            <person name="Tritt A."/>
            <person name="Lipzen A."/>
            <person name="He G."/>
            <person name="Yan M."/>
            <person name="Ng V."/>
            <person name="Cullen D."/>
            <person name="Martin F."/>
            <person name="Rosso M.-N."/>
            <person name="Henrissat B."/>
            <person name="Hibbett D."/>
            <person name="Martinez A.T."/>
            <person name="Grigoriev I.V."/>
        </authorList>
    </citation>
    <scope>NUCLEOTIDE SEQUENCE</scope>
    <source>
        <strain evidence="2">ATCC 90797</strain>
    </source>
</reference>
<evidence type="ECO:0000313" key="2">
    <source>
        <dbReference type="EMBL" id="KAF9493827.1"/>
    </source>
</evidence>
<feature type="compositionally biased region" description="Pro residues" evidence="1">
    <location>
        <begin position="45"/>
        <end position="54"/>
    </location>
</feature>
<feature type="compositionally biased region" description="Basic and acidic residues" evidence="1">
    <location>
        <begin position="814"/>
        <end position="825"/>
    </location>
</feature>
<comment type="caution">
    <text evidence="2">The sequence shown here is derived from an EMBL/GenBank/DDBJ whole genome shotgun (WGS) entry which is preliminary data.</text>
</comment>
<feature type="compositionally biased region" description="Basic and acidic residues" evidence="1">
    <location>
        <begin position="219"/>
        <end position="243"/>
    </location>
</feature>
<keyword evidence="3" id="KW-1185">Reference proteome</keyword>
<feature type="compositionally biased region" description="Basic and acidic residues" evidence="1">
    <location>
        <begin position="127"/>
        <end position="139"/>
    </location>
</feature>
<feature type="region of interest" description="Disordered" evidence="1">
    <location>
        <begin position="623"/>
        <end position="702"/>
    </location>
</feature>
<feature type="region of interest" description="Disordered" evidence="1">
    <location>
        <begin position="327"/>
        <end position="387"/>
    </location>
</feature>
<feature type="compositionally biased region" description="Acidic residues" evidence="1">
    <location>
        <begin position="677"/>
        <end position="699"/>
    </location>
</feature>
<feature type="compositionally biased region" description="Low complexity" evidence="1">
    <location>
        <begin position="1181"/>
        <end position="1205"/>
    </location>
</feature>
<feature type="region of interest" description="Disordered" evidence="1">
    <location>
        <begin position="1179"/>
        <end position="1234"/>
    </location>
</feature>
<feature type="compositionally biased region" description="Low complexity" evidence="1">
    <location>
        <begin position="465"/>
        <end position="496"/>
    </location>
</feature>
<feature type="compositionally biased region" description="Low complexity" evidence="1">
    <location>
        <begin position="185"/>
        <end position="211"/>
    </location>
</feature>
<feature type="region of interest" description="Disordered" evidence="1">
    <location>
        <begin position="1"/>
        <end position="139"/>
    </location>
</feature>
<feature type="compositionally biased region" description="Low complexity" evidence="1">
    <location>
        <begin position="878"/>
        <end position="888"/>
    </location>
</feature>
<name>A0A9P5ZSU2_PLEER</name>
<dbReference type="EMBL" id="MU154580">
    <property type="protein sequence ID" value="KAF9493827.1"/>
    <property type="molecule type" value="Genomic_DNA"/>
</dbReference>
<feature type="region of interest" description="Disordered" evidence="1">
    <location>
        <begin position="450"/>
        <end position="558"/>
    </location>
</feature>
<accession>A0A9P5ZSU2</accession>
<protein>
    <submittedName>
        <fullName evidence="2">Uncharacterized protein</fullName>
    </submittedName>
</protein>
<feature type="compositionally biased region" description="Low complexity" evidence="1">
    <location>
        <begin position="327"/>
        <end position="353"/>
    </location>
</feature>
<feature type="compositionally biased region" description="Basic and acidic residues" evidence="1">
    <location>
        <begin position="7"/>
        <end position="16"/>
    </location>
</feature>
<feature type="compositionally biased region" description="Polar residues" evidence="1">
    <location>
        <begin position="60"/>
        <end position="70"/>
    </location>
</feature>
<feature type="compositionally biased region" description="Basic and acidic residues" evidence="1">
    <location>
        <begin position="1048"/>
        <end position="1057"/>
    </location>
</feature>
<organism evidence="2 3">
    <name type="scientific">Pleurotus eryngii</name>
    <name type="common">Boletus of the steppes</name>
    <dbReference type="NCBI Taxonomy" id="5323"/>
    <lineage>
        <taxon>Eukaryota</taxon>
        <taxon>Fungi</taxon>
        <taxon>Dikarya</taxon>
        <taxon>Basidiomycota</taxon>
        <taxon>Agaricomycotina</taxon>
        <taxon>Agaricomycetes</taxon>
        <taxon>Agaricomycetidae</taxon>
        <taxon>Agaricales</taxon>
        <taxon>Pleurotineae</taxon>
        <taxon>Pleurotaceae</taxon>
        <taxon>Pleurotus</taxon>
    </lineage>
</organism>
<feature type="compositionally biased region" description="Polar residues" evidence="1">
    <location>
        <begin position="794"/>
        <end position="806"/>
    </location>
</feature>
<feature type="region of interest" description="Disordered" evidence="1">
    <location>
        <begin position="185"/>
        <end position="277"/>
    </location>
</feature>
<feature type="compositionally biased region" description="Basic and acidic residues" evidence="1">
    <location>
        <begin position="250"/>
        <end position="273"/>
    </location>
</feature>
<feature type="region of interest" description="Disordered" evidence="1">
    <location>
        <begin position="1044"/>
        <end position="1114"/>
    </location>
</feature>
<feature type="compositionally biased region" description="Pro residues" evidence="1">
    <location>
        <begin position="25"/>
        <end position="35"/>
    </location>
</feature>
<evidence type="ECO:0000256" key="1">
    <source>
        <dbReference type="SAM" id="MobiDB-lite"/>
    </source>
</evidence>
<feature type="compositionally biased region" description="Low complexity" evidence="1">
    <location>
        <begin position="728"/>
        <end position="786"/>
    </location>
</feature>
<feature type="compositionally biased region" description="Low complexity" evidence="1">
    <location>
        <begin position="826"/>
        <end position="837"/>
    </location>
</feature>
<feature type="compositionally biased region" description="Acidic residues" evidence="1">
    <location>
        <begin position="1058"/>
        <end position="1072"/>
    </location>
</feature>
<feature type="compositionally biased region" description="Gly residues" evidence="1">
    <location>
        <begin position="1206"/>
        <end position="1215"/>
    </location>
</feature>
<dbReference type="Proteomes" id="UP000807025">
    <property type="component" value="Unassembled WGS sequence"/>
</dbReference>